<dbReference type="Proteomes" id="UP000032515">
    <property type="component" value="Unassembled WGS sequence"/>
</dbReference>
<protein>
    <recommendedName>
        <fullName evidence="1">DUF6537 domain-containing protein</fullName>
    </recommendedName>
</protein>
<evidence type="ECO:0000259" key="1">
    <source>
        <dbReference type="Pfam" id="PF20169"/>
    </source>
</evidence>
<sequence>MAGYIDAMRSTLAELLGERDTATPGLFDGLPAAARPVVDDAIAELIIYQGPGYAQLYLDRLRRFVGRRGVDEELLIEIARLMLMRMCFEDPIRIAQLTLAEAGVPKKGRAARPLDRTCRFRLDELVSALPTMAADPLLSAIGYVGWLHAPVRMRFNATSFLGICRLRVESWLRRWRLLSVRYPQERAWVERWLHMIDRSLTKQPRAVGQIVQSATLVQGYGALYRQGLADWHLIIDQLAKPTFDGTLPLTDLAGAIVDARAASRPDPQQSALKARIAEIRALAFEQAPPGVAAGRPG</sequence>
<dbReference type="OrthoDB" id="1490270at2"/>
<reference evidence="2 3" key="1">
    <citation type="submission" date="2014-11" db="EMBL/GenBank/DDBJ databases">
        <title>Genomics and ecophysiology of heterotrophic nitrogen fixing bacteria isolated from estuarine surface water.</title>
        <authorList>
            <person name="Bentzon-Tilia M."/>
            <person name="Severin I."/>
            <person name="Hansen L.H."/>
            <person name="Riemann L."/>
        </authorList>
    </citation>
    <scope>NUCLEOTIDE SEQUENCE [LARGE SCALE GENOMIC DNA]</scope>
    <source>
        <strain evidence="2 3">BAL398</strain>
    </source>
</reference>
<evidence type="ECO:0000313" key="2">
    <source>
        <dbReference type="EMBL" id="KIZ44267.1"/>
    </source>
</evidence>
<dbReference type="AlphaFoldDB" id="A0A0D7EXW3"/>
<comment type="caution">
    <text evidence="2">The sequence shown here is derived from an EMBL/GenBank/DDBJ whole genome shotgun (WGS) entry which is preliminary data.</text>
</comment>
<feature type="domain" description="DUF6537" evidence="1">
    <location>
        <begin position="35"/>
        <end position="236"/>
    </location>
</feature>
<dbReference type="InterPro" id="IPR046667">
    <property type="entry name" value="DUF6537"/>
</dbReference>
<dbReference type="PATRIC" id="fig|1076.23.peg.1397"/>
<gene>
    <name evidence="2" type="ORF">OO17_10095</name>
</gene>
<organism evidence="2 3">
    <name type="scientific">Rhodopseudomonas palustris</name>
    <dbReference type="NCBI Taxonomy" id="1076"/>
    <lineage>
        <taxon>Bacteria</taxon>
        <taxon>Pseudomonadati</taxon>
        <taxon>Pseudomonadota</taxon>
        <taxon>Alphaproteobacteria</taxon>
        <taxon>Hyphomicrobiales</taxon>
        <taxon>Nitrobacteraceae</taxon>
        <taxon>Rhodopseudomonas</taxon>
    </lineage>
</organism>
<evidence type="ECO:0000313" key="3">
    <source>
        <dbReference type="Proteomes" id="UP000032515"/>
    </source>
</evidence>
<name>A0A0D7EXW3_RHOPL</name>
<dbReference type="Pfam" id="PF20169">
    <property type="entry name" value="DUF6537"/>
    <property type="match status" value="1"/>
</dbReference>
<dbReference type="EMBL" id="JXXE01000195">
    <property type="protein sequence ID" value="KIZ44267.1"/>
    <property type="molecule type" value="Genomic_DNA"/>
</dbReference>
<proteinExistence type="predicted"/>
<dbReference type="RefSeq" id="WP_044409534.1">
    <property type="nucleotide sequence ID" value="NZ_JXXE01000195.1"/>
</dbReference>
<accession>A0A0D7EXW3</accession>